<reference evidence="2" key="1">
    <citation type="journal article" date="2022" name="Mol. Ecol. Resour.">
        <title>The genomes of chicory, endive, great burdock and yacon provide insights into Asteraceae palaeo-polyploidization history and plant inulin production.</title>
        <authorList>
            <person name="Fan W."/>
            <person name="Wang S."/>
            <person name="Wang H."/>
            <person name="Wang A."/>
            <person name="Jiang F."/>
            <person name="Liu H."/>
            <person name="Zhao H."/>
            <person name="Xu D."/>
            <person name="Zhang Y."/>
        </authorList>
    </citation>
    <scope>NUCLEOTIDE SEQUENCE [LARGE SCALE GENOMIC DNA]</scope>
    <source>
        <strain evidence="2">cv. Yunnan</strain>
    </source>
</reference>
<gene>
    <name evidence="1" type="ORF">L1987_83932</name>
</gene>
<evidence type="ECO:0000313" key="2">
    <source>
        <dbReference type="Proteomes" id="UP001056120"/>
    </source>
</evidence>
<sequence length="108" mass="11952">MIQYEGWVNPYHCQREDCPHRRMRGETLFSFSRCSVSTRPQTTIPRLLDCFSLSPSSTVRVSAAAPPATGSASRLSQSTATPSDSPDNRHLQFCISPLCSPVMEQTCS</sequence>
<evidence type="ECO:0000313" key="1">
    <source>
        <dbReference type="EMBL" id="KAI3683429.1"/>
    </source>
</evidence>
<organism evidence="1 2">
    <name type="scientific">Smallanthus sonchifolius</name>
    <dbReference type="NCBI Taxonomy" id="185202"/>
    <lineage>
        <taxon>Eukaryota</taxon>
        <taxon>Viridiplantae</taxon>
        <taxon>Streptophyta</taxon>
        <taxon>Embryophyta</taxon>
        <taxon>Tracheophyta</taxon>
        <taxon>Spermatophyta</taxon>
        <taxon>Magnoliopsida</taxon>
        <taxon>eudicotyledons</taxon>
        <taxon>Gunneridae</taxon>
        <taxon>Pentapetalae</taxon>
        <taxon>asterids</taxon>
        <taxon>campanulids</taxon>
        <taxon>Asterales</taxon>
        <taxon>Asteraceae</taxon>
        <taxon>Asteroideae</taxon>
        <taxon>Heliantheae alliance</taxon>
        <taxon>Millerieae</taxon>
        <taxon>Smallanthus</taxon>
    </lineage>
</organism>
<dbReference type="EMBL" id="CM042045">
    <property type="protein sequence ID" value="KAI3683429.1"/>
    <property type="molecule type" value="Genomic_DNA"/>
</dbReference>
<protein>
    <submittedName>
        <fullName evidence="1">Uncharacterized protein</fullName>
    </submittedName>
</protein>
<dbReference type="Proteomes" id="UP001056120">
    <property type="component" value="Linkage Group LG28"/>
</dbReference>
<keyword evidence="2" id="KW-1185">Reference proteome</keyword>
<comment type="caution">
    <text evidence="1">The sequence shown here is derived from an EMBL/GenBank/DDBJ whole genome shotgun (WGS) entry which is preliminary data.</text>
</comment>
<accession>A0ACB8YDV6</accession>
<name>A0ACB8YDV6_9ASTR</name>
<proteinExistence type="predicted"/>
<reference evidence="1 2" key="2">
    <citation type="journal article" date="2022" name="Mol. Ecol. Resour.">
        <title>The genomes of chicory, endive, great burdock and yacon provide insights into Asteraceae paleo-polyploidization history and plant inulin production.</title>
        <authorList>
            <person name="Fan W."/>
            <person name="Wang S."/>
            <person name="Wang H."/>
            <person name="Wang A."/>
            <person name="Jiang F."/>
            <person name="Liu H."/>
            <person name="Zhao H."/>
            <person name="Xu D."/>
            <person name="Zhang Y."/>
        </authorList>
    </citation>
    <scope>NUCLEOTIDE SEQUENCE [LARGE SCALE GENOMIC DNA]</scope>
    <source>
        <strain evidence="2">cv. Yunnan</strain>
        <tissue evidence="1">Leaves</tissue>
    </source>
</reference>